<dbReference type="AlphaFoldDB" id="K0K5K2"/>
<dbReference type="BioCyc" id="SESP1179773:BN6_RS23450-MONOMER"/>
<evidence type="ECO:0000256" key="1">
    <source>
        <dbReference type="ARBA" id="ARBA00023002"/>
    </source>
</evidence>
<gene>
    <name evidence="3" type="ordered locus">BN6_48470</name>
</gene>
<keyword evidence="1 3" id="KW-0560">Oxidoreductase</keyword>
<feature type="domain" description="Aldehyde dehydrogenase" evidence="2">
    <location>
        <begin position="26"/>
        <end position="487"/>
    </location>
</feature>
<dbReference type="PATRIC" id="fig|1179773.3.peg.4861"/>
<organism evidence="3 4">
    <name type="scientific">Saccharothrix espanaensis (strain ATCC 51144 / DSM 44229 / JCM 9112 / NBRC 15066 / NRRL 15764)</name>
    <dbReference type="NCBI Taxonomy" id="1179773"/>
    <lineage>
        <taxon>Bacteria</taxon>
        <taxon>Bacillati</taxon>
        <taxon>Actinomycetota</taxon>
        <taxon>Actinomycetes</taxon>
        <taxon>Pseudonocardiales</taxon>
        <taxon>Pseudonocardiaceae</taxon>
        <taxon>Saccharothrix</taxon>
    </lineage>
</organism>
<dbReference type="InterPro" id="IPR016161">
    <property type="entry name" value="Ald_DH/histidinol_DH"/>
</dbReference>
<dbReference type="InterPro" id="IPR016163">
    <property type="entry name" value="Ald_DH_C"/>
</dbReference>
<dbReference type="Gene3D" id="3.40.309.10">
    <property type="entry name" value="Aldehyde Dehydrogenase, Chain A, domain 2"/>
    <property type="match status" value="1"/>
</dbReference>
<dbReference type="GO" id="GO:0004029">
    <property type="term" value="F:aldehyde dehydrogenase (NAD+) activity"/>
    <property type="evidence" value="ECO:0007669"/>
    <property type="project" value="UniProtKB-EC"/>
</dbReference>
<dbReference type="Pfam" id="PF00171">
    <property type="entry name" value="Aldedh"/>
    <property type="match status" value="1"/>
</dbReference>
<dbReference type="EC" id="1.2.1.3" evidence="3"/>
<dbReference type="InterPro" id="IPR015590">
    <property type="entry name" value="Aldehyde_DH_dom"/>
</dbReference>
<proteinExistence type="predicted"/>
<dbReference type="InterPro" id="IPR016162">
    <property type="entry name" value="Ald_DH_N"/>
</dbReference>
<protein>
    <submittedName>
        <fullName evidence="3">Putative aldehyde dehydrogease</fullName>
        <ecNumber evidence="3">1.2.1.3</ecNumber>
    </submittedName>
</protein>
<dbReference type="Proteomes" id="UP000006281">
    <property type="component" value="Chromosome"/>
</dbReference>
<dbReference type="InterPro" id="IPR016160">
    <property type="entry name" value="Ald_DH_CS_CYS"/>
</dbReference>
<evidence type="ECO:0000259" key="2">
    <source>
        <dbReference type="Pfam" id="PF00171"/>
    </source>
</evidence>
<dbReference type="EMBL" id="HE804045">
    <property type="protein sequence ID" value="CCH32119.1"/>
    <property type="molecule type" value="Genomic_DNA"/>
</dbReference>
<accession>K0K5K2</accession>
<dbReference type="KEGG" id="sesp:BN6_48470"/>
<sequence>MDRVLGAEVEQFLKQDKELFVGGRFVPAAGGRTFSTLDPSTGAPLAQVAFAGPDDVAAAVAAARAALDGPWGDLPASGRERLLARLADLVERDAAVLAELDAVDGGKPRSLTAAVDVPGAVEHLRYYSGWPTKLEGATLPVGLPGALCYTRLEPVGVCAAIIPWNFPLMMAGWKLAPALAAGCTVVLKPAEQTPLSALWLAGLVAEAGFPPGVVNVLTGDGSTGAALVDHPDVAKVAFTGSTAVGREIAAKAGAAVKRVSLELGGKCPNIVLADADLPAAIAGAAEAAFFNSGQSCVAGARLYVQRAVYDEVLAGLAGAASGIVPAPALDPEGVLGPLVSAEQYARVRGYLVDAVAEGARVVAGQVPPEEPGGGYFVAPVVLADVPATAALAREEVFGPVVAVTPFDTLDEVVDLAEDTPYGLAAGVWTRDLASAHVLAARLKVGMFYVNAWAVGDPAAPWGGVKSSGIGRELGRANLDAYLEPKTVWVVHGTP</sequence>
<dbReference type="Gene3D" id="3.40.605.10">
    <property type="entry name" value="Aldehyde Dehydrogenase, Chain A, domain 1"/>
    <property type="match status" value="1"/>
</dbReference>
<dbReference type="SUPFAM" id="SSF53720">
    <property type="entry name" value="ALDH-like"/>
    <property type="match status" value="1"/>
</dbReference>
<evidence type="ECO:0000313" key="4">
    <source>
        <dbReference type="Proteomes" id="UP000006281"/>
    </source>
</evidence>
<dbReference type="HOGENOM" id="CLU_005391_0_2_11"/>
<dbReference type="eggNOG" id="COG1012">
    <property type="taxonomic scope" value="Bacteria"/>
</dbReference>
<reference evidence="3 4" key="1">
    <citation type="journal article" date="2012" name="BMC Genomics">
        <title>Complete genome sequence of Saccharothrix espanaensis DSM 44229T and comparison to the other completely sequenced Pseudonocardiaceae.</title>
        <authorList>
            <person name="Strobel T."/>
            <person name="Al-Dilaimi A."/>
            <person name="Blom J."/>
            <person name="Gessner A."/>
            <person name="Kalinowski J."/>
            <person name="Luzhetska M."/>
            <person name="Puhler A."/>
            <person name="Szczepanowski R."/>
            <person name="Bechthold A."/>
            <person name="Ruckert C."/>
        </authorList>
    </citation>
    <scope>NUCLEOTIDE SEQUENCE [LARGE SCALE GENOMIC DNA]</scope>
    <source>
        <strain evidence="4">ATCC 51144 / DSM 44229 / JCM 9112 / NBRC 15066 / NRRL 15764</strain>
    </source>
</reference>
<evidence type="ECO:0000313" key="3">
    <source>
        <dbReference type="EMBL" id="CCH32119.1"/>
    </source>
</evidence>
<dbReference type="STRING" id="1179773.BN6_48470"/>
<name>K0K5K2_SACES</name>
<dbReference type="PANTHER" id="PTHR11699">
    <property type="entry name" value="ALDEHYDE DEHYDROGENASE-RELATED"/>
    <property type="match status" value="1"/>
</dbReference>
<dbReference type="RefSeq" id="WP_015102231.1">
    <property type="nucleotide sequence ID" value="NC_019673.1"/>
</dbReference>
<dbReference type="FunFam" id="3.40.605.10:FF:000001">
    <property type="entry name" value="Aldehyde dehydrogenase 1"/>
    <property type="match status" value="1"/>
</dbReference>
<keyword evidence="4" id="KW-1185">Reference proteome</keyword>
<dbReference type="PROSITE" id="PS00070">
    <property type="entry name" value="ALDEHYDE_DEHYDR_CYS"/>
    <property type="match status" value="1"/>
</dbReference>